<protein>
    <submittedName>
        <fullName evidence="1">Uncharacterized protein</fullName>
    </submittedName>
</protein>
<evidence type="ECO:0000313" key="1">
    <source>
        <dbReference type="EMBL" id="KKE85628.1"/>
    </source>
</evidence>
<comment type="caution">
    <text evidence="1">The sequence shown here is derived from an EMBL/GenBank/DDBJ whole genome shotgun (WGS) entry which is preliminary data.</text>
</comment>
<reference evidence="1 2" key="1">
    <citation type="journal article" date="2015" name="BMC Genomics">
        <title>Genome mining reveals unlocked bioactive potential of marine Gram-negative bacteria.</title>
        <authorList>
            <person name="Machado H."/>
            <person name="Sonnenschein E.C."/>
            <person name="Melchiorsen J."/>
            <person name="Gram L."/>
        </authorList>
    </citation>
    <scope>NUCLEOTIDE SEQUENCE [LARGE SCALE GENOMIC DNA]</scope>
    <source>
        <strain evidence="1 2">S4054</strain>
    </source>
</reference>
<name>A0A0F6AHJ6_9GAMM</name>
<sequence length="39" mass="4118">MGNDGECSHLIVTADECLEVICRASPIVKEIGKSEAVVT</sequence>
<accession>A0A0F6AHJ6</accession>
<organism evidence="1 2">
    <name type="scientific">Pseudoalteromonas luteoviolacea S4054</name>
    <dbReference type="NCBI Taxonomy" id="1129367"/>
    <lineage>
        <taxon>Bacteria</taxon>
        <taxon>Pseudomonadati</taxon>
        <taxon>Pseudomonadota</taxon>
        <taxon>Gammaproteobacteria</taxon>
        <taxon>Alteromonadales</taxon>
        <taxon>Pseudoalteromonadaceae</taxon>
        <taxon>Pseudoalteromonas</taxon>
    </lineage>
</organism>
<dbReference type="PATRIC" id="fig|1129367.4.peg.315"/>
<dbReference type="Proteomes" id="UP000033434">
    <property type="component" value="Unassembled WGS sequence"/>
</dbReference>
<gene>
    <name evidence="1" type="ORF">N479_25525</name>
</gene>
<proteinExistence type="predicted"/>
<dbReference type="AlphaFoldDB" id="A0A0F6AHJ6"/>
<evidence type="ECO:0000313" key="2">
    <source>
        <dbReference type="Proteomes" id="UP000033434"/>
    </source>
</evidence>
<dbReference type="EMBL" id="AUXW01000022">
    <property type="protein sequence ID" value="KKE85628.1"/>
    <property type="molecule type" value="Genomic_DNA"/>
</dbReference>